<dbReference type="InterPro" id="IPR053230">
    <property type="entry name" value="Trans_reg_galc"/>
</dbReference>
<evidence type="ECO:0000259" key="8">
    <source>
        <dbReference type="PROSITE" id="PS50048"/>
    </source>
</evidence>
<dbReference type="AlphaFoldDB" id="A0A5N5X8X5"/>
<dbReference type="GO" id="GO:0003677">
    <property type="term" value="F:DNA binding"/>
    <property type="evidence" value="ECO:0007669"/>
    <property type="project" value="UniProtKB-KW"/>
</dbReference>
<dbReference type="PANTHER" id="PTHR47654">
    <property type="entry name" value="ZN(II)2CYS6 TRANSCRIPTION FACTOR (EUROFUNG)-RELATED"/>
    <property type="match status" value="1"/>
</dbReference>
<dbReference type="PROSITE" id="PS50048">
    <property type="entry name" value="ZN2_CY6_FUNGAL_2"/>
    <property type="match status" value="1"/>
</dbReference>
<dbReference type="PANTHER" id="PTHR47654:SF1">
    <property type="entry name" value="ZN(II)2CYS6 TRANSCRIPTION FACTOR (EUROFUNG)"/>
    <property type="match status" value="1"/>
</dbReference>
<evidence type="ECO:0000256" key="7">
    <source>
        <dbReference type="SAM" id="MobiDB-lite"/>
    </source>
</evidence>
<evidence type="ECO:0000256" key="3">
    <source>
        <dbReference type="ARBA" id="ARBA00023125"/>
    </source>
</evidence>
<dbReference type="InterPro" id="IPR007219">
    <property type="entry name" value="XnlR_reg_dom"/>
</dbReference>
<evidence type="ECO:0000256" key="1">
    <source>
        <dbReference type="ARBA" id="ARBA00022723"/>
    </source>
</evidence>
<keyword evidence="1" id="KW-0479">Metal-binding</keyword>
<dbReference type="EMBL" id="ML732189">
    <property type="protein sequence ID" value="KAB8075772.1"/>
    <property type="molecule type" value="Genomic_DNA"/>
</dbReference>
<dbReference type="SUPFAM" id="SSF57701">
    <property type="entry name" value="Zn2/Cys6 DNA-binding domain"/>
    <property type="match status" value="1"/>
</dbReference>
<feature type="region of interest" description="Disordered" evidence="7">
    <location>
        <begin position="445"/>
        <end position="468"/>
    </location>
</feature>
<keyword evidence="6" id="KW-0175">Coiled coil</keyword>
<dbReference type="SMART" id="SM00906">
    <property type="entry name" value="Fungal_trans"/>
    <property type="match status" value="1"/>
</dbReference>
<keyword evidence="5" id="KW-0539">Nucleus</keyword>
<feature type="domain" description="Zn(2)-C6 fungal-type" evidence="8">
    <location>
        <begin position="36"/>
        <end position="65"/>
    </location>
</feature>
<evidence type="ECO:0000313" key="9">
    <source>
        <dbReference type="EMBL" id="KAB8075772.1"/>
    </source>
</evidence>
<gene>
    <name evidence="9" type="ORF">BDV29DRAFT_189905</name>
</gene>
<name>A0A5N5X8X5_9EURO</name>
<evidence type="ECO:0000256" key="2">
    <source>
        <dbReference type="ARBA" id="ARBA00023015"/>
    </source>
</evidence>
<evidence type="ECO:0000313" key="10">
    <source>
        <dbReference type="Proteomes" id="UP000326565"/>
    </source>
</evidence>
<organism evidence="9 10">
    <name type="scientific">Aspergillus leporis</name>
    <dbReference type="NCBI Taxonomy" id="41062"/>
    <lineage>
        <taxon>Eukaryota</taxon>
        <taxon>Fungi</taxon>
        <taxon>Dikarya</taxon>
        <taxon>Ascomycota</taxon>
        <taxon>Pezizomycotina</taxon>
        <taxon>Eurotiomycetes</taxon>
        <taxon>Eurotiomycetidae</taxon>
        <taxon>Eurotiales</taxon>
        <taxon>Aspergillaceae</taxon>
        <taxon>Aspergillus</taxon>
        <taxon>Aspergillus subgen. Circumdati</taxon>
    </lineage>
</organism>
<keyword evidence="3" id="KW-0238">DNA-binding</keyword>
<feature type="coiled-coil region" evidence="6">
    <location>
        <begin position="70"/>
        <end position="97"/>
    </location>
</feature>
<dbReference type="Gene3D" id="4.10.240.10">
    <property type="entry name" value="Zn(2)-C6 fungal-type DNA-binding domain"/>
    <property type="match status" value="1"/>
</dbReference>
<sequence length="763" mass="86991">MGLYSPSPNILPTPKVPIPRQSYYNDCTSKPRARKACKECRDQKTKCDGCQPCIRCSGLEIECVYVGGKKEIMNRRLEELQNQVEVYERLLRRVQFQATHEDEELIARTLAQYSLSSDPDEGLRDHDSLSPTVEDSSFRIEYIHEDFHRNRSLQPIGFVGGPSELSWIHDLNRAIEKDATFLKANAPNQAENNNAPTLSKVSYFLDDQELTMDENIDPYNRPPPDIAERLLHLFFFTVHPSFPIIAKISFMQQTASYYSQPHLRPTKKWLAILNLVFALAAKYAYLVPELRMNYMDSPMVYFARAWKLSSIDNQLIDHPNLQQVQIEGLTAFLLMAIGHINRSWRACGVAIRSAIAMGINLRSESKETSDISKEIRYRVWWSVYTLENTLSIMTGRPTGTADRFCTTPLPIPFDEEQFHGAAASQLLADLNVRREYMRTFTFTKRQYSGTPDPPADGNAGRRNSAPNLADMTPSNSLYYVYFVELTTIMRRAIDSLYSPAFARRAWLTVNAAMIDLVDETDVWLSGLPEVFQFKSTRVSPEFERQRWSLAFRFYSLRITISRPALCRSGRQRRGKETSPTIQRAADICIDSACQILDLLPDQPDVSWLSQVSPWWCVLHYLMQSVTVLLIELEYCVKTYSDKTANINSHIEKSLHWLFAMATDNVAAQRAWKVCYDLHYRLYPPSAIEQSPPSDYATAVPTVGELGSSCPLPMQNNPFIPVSSAPQSMGVSAFLDTEIPHNTMFHPTLQTVYDEFMPCDLDGA</sequence>
<reference evidence="9 10" key="1">
    <citation type="submission" date="2019-04" db="EMBL/GenBank/DDBJ databases">
        <title>Friends and foes A comparative genomics study of 23 Aspergillus species from section Flavi.</title>
        <authorList>
            <consortium name="DOE Joint Genome Institute"/>
            <person name="Kjaerbolling I."/>
            <person name="Vesth T."/>
            <person name="Frisvad J.C."/>
            <person name="Nybo J.L."/>
            <person name="Theobald S."/>
            <person name="Kildgaard S."/>
            <person name="Isbrandt T."/>
            <person name="Kuo A."/>
            <person name="Sato A."/>
            <person name="Lyhne E.K."/>
            <person name="Kogle M.E."/>
            <person name="Wiebenga A."/>
            <person name="Kun R.S."/>
            <person name="Lubbers R.J."/>
            <person name="Makela M.R."/>
            <person name="Barry K."/>
            <person name="Chovatia M."/>
            <person name="Clum A."/>
            <person name="Daum C."/>
            <person name="Haridas S."/>
            <person name="He G."/>
            <person name="LaButti K."/>
            <person name="Lipzen A."/>
            <person name="Mondo S."/>
            <person name="Riley R."/>
            <person name="Salamov A."/>
            <person name="Simmons B.A."/>
            <person name="Magnuson J.K."/>
            <person name="Henrissat B."/>
            <person name="Mortensen U.H."/>
            <person name="Larsen T.O."/>
            <person name="Devries R.P."/>
            <person name="Grigoriev I.V."/>
            <person name="Machida M."/>
            <person name="Baker S.E."/>
            <person name="Andersen M.R."/>
        </authorList>
    </citation>
    <scope>NUCLEOTIDE SEQUENCE [LARGE SCALE GENOMIC DNA]</scope>
    <source>
        <strain evidence="9 10">CBS 151.66</strain>
    </source>
</reference>
<dbReference type="Pfam" id="PF00172">
    <property type="entry name" value="Zn_clus"/>
    <property type="match status" value="1"/>
</dbReference>
<keyword evidence="4" id="KW-0804">Transcription</keyword>
<keyword evidence="2" id="KW-0805">Transcription regulation</keyword>
<evidence type="ECO:0000256" key="5">
    <source>
        <dbReference type="ARBA" id="ARBA00023242"/>
    </source>
</evidence>
<dbReference type="GO" id="GO:0009893">
    <property type="term" value="P:positive regulation of metabolic process"/>
    <property type="evidence" value="ECO:0007669"/>
    <property type="project" value="UniProtKB-ARBA"/>
</dbReference>
<accession>A0A5N5X8X5</accession>
<keyword evidence="10" id="KW-1185">Reference proteome</keyword>
<dbReference type="CDD" id="cd00067">
    <property type="entry name" value="GAL4"/>
    <property type="match status" value="1"/>
</dbReference>
<dbReference type="OrthoDB" id="5296287at2759"/>
<dbReference type="CDD" id="cd12148">
    <property type="entry name" value="fungal_TF_MHR"/>
    <property type="match status" value="1"/>
</dbReference>
<dbReference type="SMART" id="SM00066">
    <property type="entry name" value="GAL4"/>
    <property type="match status" value="1"/>
</dbReference>
<dbReference type="Pfam" id="PF04082">
    <property type="entry name" value="Fungal_trans"/>
    <property type="match status" value="1"/>
</dbReference>
<dbReference type="GO" id="GO:0000981">
    <property type="term" value="F:DNA-binding transcription factor activity, RNA polymerase II-specific"/>
    <property type="evidence" value="ECO:0007669"/>
    <property type="project" value="InterPro"/>
</dbReference>
<dbReference type="PROSITE" id="PS00463">
    <property type="entry name" value="ZN2_CY6_FUNGAL_1"/>
    <property type="match status" value="1"/>
</dbReference>
<dbReference type="GO" id="GO:0006351">
    <property type="term" value="P:DNA-templated transcription"/>
    <property type="evidence" value="ECO:0007669"/>
    <property type="project" value="InterPro"/>
</dbReference>
<dbReference type="InterPro" id="IPR001138">
    <property type="entry name" value="Zn2Cys6_DnaBD"/>
</dbReference>
<dbReference type="InterPro" id="IPR036864">
    <property type="entry name" value="Zn2-C6_fun-type_DNA-bd_sf"/>
</dbReference>
<evidence type="ECO:0000256" key="4">
    <source>
        <dbReference type="ARBA" id="ARBA00023163"/>
    </source>
</evidence>
<protein>
    <submittedName>
        <fullName evidence="9">Fungal-specific transcription factor domain-containing protein</fullName>
    </submittedName>
</protein>
<dbReference type="GO" id="GO:0008270">
    <property type="term" value="F:zinc ion binding"/>
    <property type="evidence" value="ECO:0007669"/>
    <property type="project" value="InterPro"/>
</dbReference>
<proteinExistence type="predicted"/>
<evidence type="ECO:0000256" key="6">
    <source>
        <dbReference type="SAM" id="Coils"/>
    </source>
</evidence>
<dbReference type="Proteomes" id="UP000326565">
    <property type="component" value="Unassembled WGS sequence"/>
</dbReference>